<proteinExistence type="predicted"/>
<dbReference type="RefSeq" id="WP_133324568.1">
    <property type="nucleotide sequence ID" value="NZ_SMYL01000001.1"/>
</dbReference>
<keyword evidence="2" id="KW-1185">Reference proteome</keyword>
<protein>
    <submittedName>
        <fullName evidence="1">DUF1415 domain-containing protein</fullName>
    </submittedName>
</protein>
<dbReference type="OrthoDB" id="277390at2"/>
<dbReference type="InterPro" id="IPR009858">
    <property type="entry name" value="DUF1415"/>
</dbReference>
<evidence type="ECO:0000313" key="1">
    <source>
        <dbReference type="EMBL" id="TDK68169.1"/>
    </source>
</evidence>
<evidence type="ECO:0000313" key="2">
    <source>
        <dbReference type="Proteomes" id="UP000294829"/>
    </source>
</evidence>
<dbReference type="AlphaFoldDB" id="A0A4R5W560"/>
<gene>
    <name evidence="1" type="ORF">E2I14_01060</name>
</gene>
<accession>A0A4R5W560</accession>
<organism evidence="1 2">
    <name type="scientific">Sapientia aquatica</name>
    <dbReference type="NCBI Taxonomy" id="1549640"/>
    <lineage>
        <taxon>Bacteria</taxon>
        <taxon>Pseudomonadati</taxon>
        <taxon>Pseudomonadota</taxon>
        <taxon>Betaproteobacteria</taxon>
        <taxon>Burkholderiales</taxon>
        <taxon>Oxalobacteraceae</taxon>
        <taxon>Sapientia</taxon>
    </lineage>
</organism>
<comment type="caution">
    <text evidence="1">The sequence shown here is derived from an EMBL/GenBank/DDBJ whole genome shotgun (WGS) entry which is preliminary data.</text>
</comment>
<name>A0A4R5W560_9BURK</name>
<sequence>MTTNDNNASHAESGNDRAAVLAQTQTWVEKAVIGLNLCPFAKAVQVKKQIRYTVTEATSVRELHTILSDEIQLLLEADPALIETTLLIHPHVLNDFLDFNDFLDVADELLEELDADGVLQIASFHPDYQFAGSKPDDIENYTNRSPFPTLHILREESIDRAVDSYPDTDDIFQKNMDTLNKLGLDGWKKLFVEPSAE</sequence>
<dbReference type="Pfam" id="PF07209">
    <property type="entry name" value="DUF1415"/>
    <property type="match status" value="1"/>
</dbReference>
<dbReference type="EMBL" id="SMYL01000001">
    <property type="protein sequence ID" value="TDK68169.1"/>
    <property type="molecule type" value="Genomic_DNA"/>
</dbReference>
<dbReference type="Proteomes" id="UP000294829">
    <property type="component" value="Unassembled WGS sequence"/>
</dbReference>
<reference evidence="1 2" key="1">
    <citation type="submission" date="2019-03" db="EMBL/GenBank/DDBJ databases">
        <title>Sapientia aquatica gen. nov., sp. nov., isolated from a crater lake.</title>
        <authorList>
            <person name="Felfoldi T."/>
            <person name="Szabo A."/>
            <person name="Toth E."/>
            <person name="Schumann P."/>
            <person name="Keki Z."/>
            <person name="Marialigeti K."/>
            <person name="Mathe I."/>
        </authorList>
    </citation>
    <scope>NUCLEOTIDE SEQUENCE [LARGE SCALE GENOMIC DNA]</scope>
    <source>
        <strain evidence="1 2">SA-152</strain>
    </source>
</reference>